<feature type="compositionally biased region" description="Basic and acidic residues" evidence="1">
    <location>
        <begin position="49"/>
        <end position="61"/>
    </location>
</feature>
<dbReference type="AlphaFoldDB" id="A0A0E0GNY4"/>
<organism evidence="2">
    <name type="scientific">Oryza nivara</name>
    <name type="common">Indian wild rice</name>
    <name type="synonym">Oryza sativa f. spontanea</name>
    <dbReference type="NCBI Taxonomy" id="4536"/>
    <lineage>
        <taxon>Eukaryota</taxon>
        <taxon>Viridiplantae</taxon>
        <taxon>Streptophyta</taxon>
        <taxon>Embryophyta</taxon>
        <taxon>Tracheophyta</taxon>
        <taxon>Spermatophyta</taxon>
        <taxon>Magnoliopsida</taxon>
        <taxon>Liliopsida</taxon>
        <taxon>Poales</taxon>
        <taxon>Poaceae</taxon>
        <taxon>BOP clade</taxon>
        <taxon>Oryzoideae</taxon>
        <taxon>Oryzeae</taxon>
        <taxon>Oryzinae</taxon>
        <taxon>Oryza</taxon>
    </lineage>
</organism>
<feature type="region of interest" description="Disordered" evidence="1">
    <location>
        <begin position="95"/>
        <end position="145"/>
    </location>
</feature>
<dbReference type="OMA" id="SPACHFS"/>
<feature type="compositionally biased region" description="Acidic residues" evidence="1">
    <location>
        <begin position="106"/>
        <end position="117"/>
    </location>
</feature>
<evidence type="ECO:0000256" key="1">
    <source>
        <dbReference type="SAM" id="MobiDB-lite"/>
    </source>
</evidence>
<dbReference type="EnsemblPlants" id="ONIVA03G22780.1">
    <property type="protein sequence ID" value="ONIVA03G22780.1"/>
    <property type="gene ID" value="ONIVA03G22780"/>
</dbReference>
<feature type="region of interest" description="Disordered" evidence="1">
    <location>
        <begin position="1"/>
        <end position="30"/>
    </location>
</feature>
<proteinExistence type="predicted"/>
<feature type="compositionally biased region" description="Basic and acidic residues" evidence="1">
    <location>
        <begin position="1"/>
        <end position="21"/>
    </location>
</feature>
<name>A0A0E0GNY4_ORYNI</name>
<protein>
    <submittedName>
        <fullName evidence="2">Uncharacterized protein</fullName>
    </submittedName>
</protein>
<dbReference type="Proteomes" id="UP000006591">
    <property type="component" value="Chromosome 3"/>
</dbReference>
<reference evidence="2" key="1">
    <citation type="submission" date="2015-04" db="UniProtKB">
        <authorList>
            <consortium name="EnsemblPlants"/>
        </authorList>
    </citation>
    <scope>IDENTIFICATION</scope>
    <source>
        <strain evidence="2">SL10</strain>
    </source>
</reference>
<sequence length="158" mass="17280">MEKVVEKKVELRKMGKTRAEQSGHGAQSPCPLHFLLHTRVSLSFESEGEGSRERRGKETSREMGGGVERLVGRWVALVDQSTVAALHVQLQQAAAAAQARGKAVEDNDNNMDDDESAFCDPPRRRSSPACHFSSPDSPLPPTPLASLAIDFGHRRSHV</sequence>
<dbReference type="HOGENOM" id="CLU_1672046_0_0_1"/>
<dbReference type="Gramene" id="ONIVA03G22780.1">
    <property type="protein sequence ID" value="ONIVA03G22780.1"/>
    <property type="gene ID" value="ONIVA03G22780"/>
</dbReference>
<accession>A0A0E0GNY4</accession>
<evidence type="ECO:0000313" key="3">
    <source>
        <dbReference type="Proteomes" id="UP000006591"/>
    </source>
</evidence>
<reference evidence="2" key="2">
    <citation type="submission" date="2018-04" db="EMBL/GenBank/DDBJ databases">
        <title>OnivRS2 (Oryza nivara Reference Sequence Version 2).</title>
        <authorList>
            <person name="Zhang J."/>
            <person name="Kudrna D."/>
            <person name="Lee S."/>
            <person name="Talag J."/>
            <person name="Rajasekar S."/>
            <person name="Welchert J."/>
            <person name="Hsing Y.-I."/>
            <person name="Wing R.A."/>
        </authorList>
    </citation>
    <scope>NUCLEOTIDE SEQUENCE [LARGE SCALE GENOMIC DNA]</scope>
    <source>
        <strain evidence="2">SL10</strain>
    </source>
</reference>
<feature type="region of interest" description="Disordered" evidence="1">
    <location>
        <begin position="44"/>
        <end position="64"/>
    </location>
</feature>
<evidence type="ECO:0000313" key="2">
    <source>
        <dbReference type="EnsemblPlants" id="ONIVA03G22780.1"/>
    </source>
</evidence>
<keyword evidence="3" id="KW-1185">Reference proteome</keyword>